<reference evidence="1" key="1">
    <citation type="submission" date="2020-04" db="EMBL/GenBank/DDBJ databases">
        <authorList>
            <person name="Chiriac C."/>
            <person name="Salcher M."/>
            <person name="Ghai R."/>
            <person name="Kavagutti S V."/>
        </authorList>
    </citation>
    <scope>NUCLEOTIDE SEQUENCE</scope>
</reference>
<proteinExistence type="predicted"/>
<dbReference type="EMBL" id="LR796421">
    <property type="protein sequence ID" value="CAB4143222.1"/>
    <property type="molecule type" value="Genomic_DNA"/>
</dbReference>
<evidence type="ECO:0000313" key="1">
    <source>
        <dbReference type="EMBL" id="CAB4143222.1"/>
    </source>
</evidence>
<sequence length="73" mass="8455">MATWNLLKPVYRCSFFELSPDNTTLYMHNPFEIVGFCTDQAGLDAIVANQEDDYFKRLTICPEMMEVTTVIVR</sequence>
<accession>A0A6J5MAL7</accession>
<gene>
    <name evidence="1" type="ORF">UFOVP450_89</name>
</gene>
<protein>
    <submittedName>
        <fullName evidence="1">Uncharacterized protein</fullName>
    </submittedName>
</protein>
<name>A0A6J5MAL7_9CAUD</name>
<organism evidence="1">
    <name type="scientific">uncultured Caudovirales phage</name>
    <dbReference type="NCBI Taxonomy" id="2100421"/>
    <lineage>
        <taxon>Viruses</taxon>
        <taxon>Duplodnaviria</taxon>
        <taxon>Heunggongvirae</taxon>
        <taxon>Uroviricota</taxon>
        <taxon>Caudoviricetes</taxon>
        <taxon>Peduoviridae</taxon>
        <taxon>Maltschvirus</taxon>
        <taxon>Maltschvirus maltsch</taxon>
    </lineage>
</organism>